<dbReference type="FunFam" id="3.30.565.10:FF:000006">
    <property type="entry name" value="Sensor histidine kinase WalK"/>
    <property type="match status" value="1"/>
</dbReference>
<gene>
    <name evidence="14" type="ORF">LKD36_15215</name>
</gene>
<keyword evidence="5" id="KW-0808">Transferase</keyword>
<dbReference type="InterPro" id="IPR004358">
    <property type="entry name" value="Sig_transdc_His_kin-like_C"/>
</dbReference>
<dbReference type="PROSITE" id="PS50885">
    <property type="entry name" value="HAMP"/>
    <property type="match status" value="1"/>
</dbReference>
<evidence type="ECO:0000259" key="13">
    <source>
        <dbReference type="PROSITE" id="PS50885"/>
    </source>
</evidence>
<dbReference type="SMART" id="SM00388">
    <property type="entry name" value="HisKA"/>
    <property type="match status" value="1"/>
</dbReference>
<organism evidence="14 15">
    <name type="scientific">Hominiventricola filiformis</name>
    <dbReference type="NCBI Taxonomy" id="2885352"/>
    <lineage>
        <taxon>Bacteria</taxon>
        <taxon>Bacillati</taxon>
        <taxon>Bacillota</taxon>
        <taxon>Clostridia</taxon>
        <taxon>Lachnospirales</taxon>
        <taxon>Lachnospiraceae</taxon>
        <taxon>Hominiventricola</taxon>
    </lineage>
</organism>
<keyword evidence="4" id="KW-0597">Phosphoprotein</keyword>
<dbReference type="GO" id="GO:0000155">
    <property type="term" value="F:phosphorelay sensor kinase activity"/>
    <property type="evidence" value="ECO:0007669"/>
    <property type="project" value="InterPro"/>
</dbReference>
<dbReference type="AlphaFoldDB" id="A0AAE3DDP7"/>
<dbReference type="SMART" id="SM00304">
    <property type="entry name" value="HAMP"/>
    <property type="match status" value="1"/>
</dbReference>
<keyword evidence="6 11" id="KW-0812">Transmembrane</keyword>
<dbReference type="Gene3D" id="3.30.565.10">
    <property type="entry name" value="Histidine kinase-like ATPase, C-terminal domain"/>
    <property type="match status" value="1"/>
</dbReference>
<comment type="caution">
    <text evidence="14">The sequence shown here is derived from an EMBL/GenBank/DDBJ whole genome shotgun (WGS) entry which is preliminary data.</text>
</comment>
<dbReference type="SUPFAM" id="SSF47384">
    <property type="entry name" value="Homodimeric domain of signal transducing histidine kinase"/>
    <property type="match status" value="1"/>
</dbReference>
<dbReference type="FunFam" id="1.10.287.130:FF:000001">
    <property type="entry name" value="Two-component sensor histidine kinase"/>
    <property type="match status" value="1"/>
</dbReference>
<evidence type="ECO:0000256" key="4">
    <source>
        <dbReference type="ARBA" id="ARBA00022553"/>
    </source>
</evidence>
<dbReference type="Pfam" id="PF00672">
    <property type="entry name" value="HAMP"/>
    <property type="match status" value="1"/>
</dbReference>
<dbReference type="RefSeq" id="WP_308460127.1">
    <property type="nucleotide sequence ID" value="NZ_JAJEPS010000022.1"/>
</dbReference>
<keyword evidence="10 11" id="KW-0472">Membrane</keyword>
<keyword evidence="8 11" id="KW-1133">Transmembrane helix</keyword>
<dbReference type="PANTHER" id="PTHR45436">
    <property type="entry name" value="SENSOR HISTIDINE KINASE YKOH"/>
    <property type="match status" value="1"/>
</dbReference>
<dbReference type="InterPro" id="IPR003660">
    <property type="entry name" value="HAMP_dom"/>
</dbReference>
<dbReference type="InterPro" id="IPR036890">
    <property type="entry name" value="HATPase_C_sf"/>
</dbReference>
<dbReference type="InterPro" id="IPR005467">
    <property type="entry name" value="His_kinase_dom"/>
</dbReference>
<evidence type="ECO:0000259" key="12">
    <source>
        <dbReference type="PROSITE" id="PS50109"/>
    </source>
</evidence>
<feature type="domain" description="HAMP" evidence="13">
    <location>
        <begin position="194"/>
        <end position="248"/>
    </location>
</feature>
<accession>A0AAE3DDP7</accession>
<dbReference type="CDD" id="cd06225">
    <property type="entry name" value="HAMP"/>
    <property type="match status" value="1"/>
</dbReference>
<dbReference type="Proteomes" id="UP001198220">
    <property type="component" value="Unassembled WGS sequence"/>
</dbReference>
<dbReference type="InterPro" id="IPR003661">
    <property type="entry name" value="HisK_dim/P_dom"/>
</dbReference>
<dbReference type="PRINTS" id="PR00344">
    <property type="entry name" value="BCTRLSENSOR"/>
</dbReference>
<evidence type="ECO:0000256" key="5">
    <source>
        <dbReference type="ARBA" id="ARBA00022679"/>
    </source>
</evidence>
<evidence type="ECO:0000313" key="15">
    <source>
        <dbReference type="Proteomes" id="UP001198220"/>
    </source>
</evidence>
<keyword evidence="9" id="KW-0902">Two-component regulatory system</keyword>
<evidence type="ECO:0000256" key="9">
    <source>
        <dbReference type="ARBA" id="ARBA00023012"/>
    </source>
</evidence>
<dbReference type="Pfam" id="PF00512">
    <property type="entry name" value="HisKA"/>
    <property type="match status" value="1"/>
</dbReference>
<proteinExistence type="predicted"/>
<dbReference type="InterPro" id="IPR036097">
    <property type="entry name" value="HisK_dim/P_sf"/>
</dbReference>
<dbReference type="EC" id="2.7.13.3" evidence="3"/>
<evidence type="ECO:0000256" key="10">
    <source>
        <dbReference type="ARBA" id="ARBA00023136"/>
    </source>
</evidence>
<keyword evidence="7 14" id="KW-0418">Kinase</keyword>
<dbReference type="Gene3D" id="6.10.340.10">
    <property type="match status" value="1"/>
</dbReference>
<protein>
    <recommendedName>
        <fullName evidence="3">histidine kinase</fullName>
        <ecNumber evidence="3">2.7.13.3</ecNumber>
    </recommendedName>
</protein>
<evidence type="ECO:0000256" key="7">
    <source>
        <dbReference type="ARBA" id="ARBA00022777"/>
    </source>
</evidence>
<dbReference type="GO" id="GO:0005886">
    <property type="term" value="C:plasma membrane"/>
    <property type="evidence" value="ECO:0007669"/>
    <property type="project" value="TreeGrafter"/>
</dbReference>
<dbReference type="InterPro" id="IPR050428">
    <property type="entry name" value="TCS_sensor_his_kinase"/>
</dbReference>
<dbReference type="EMBL" id="JAJEPS010000022">
    <property type="protein sequence ID" value="MCC2127504.1"/>
    <property type="molecule type" value="Genomic_DNA"/>
</dbReference>
<dbReference type="SUPFAM" id="SSF55874">
    <property type="entry name" value="ATPase domain of HSP90 chaperone/DNA topoisomerase II/histidine kinase"/>
    <property type="match status" value="1"/>
</dbReference>
<comment type="subcellular location">
    <subcellularLocation>
        <location evidence="2">Membrane</location>
    </subcellularLocation>
</comment>
<comment type="catalytic activity">
    <reaction evidence="1">
        <text>ATP + protein L-histidine = ADP + protein N-phospho-L-histidine.</text>
        <dbReference type="EC" id="2.7.13.3"/>
    </reaction>
</comment>
<evidence type="ECO:0000256" key="3">
    <source>
        <dbReference type="ARBA" id="ARBA00012438"/>
    </source>
</evidence>
<evidence type="ECO:0000256" key="11">
    <source>
        <dbReference type="SAM" id="Phobius"/>
    </source>
</evidence>
<dbReference type="Pfam" id="PF02518">
    <property type="entry name" value="HATPase_c"/>
    <property type="match status" value="1"/>
</dbReference>
<keyword evidence="15" id="KW-1185">Reference proteome</keyword>
<dbReference type="SMART" id="SM00387">
    <property type="entry name" value="HATPase_c"/>
    <property type="match status" value="1"/>
</dbReference>
<dbReference type="PROSITE" id="PS50109">
    <property type="entry name" value="HIS_KIN"/>
    <property type="match status" value="1"/>
</dbReference>
<dbReference type="CDD" id="cd00075">
    <property type="entry name" value="HATPase"/>
    <property type="match status" value="1"/>
</dbReference>
<evidence type="ECO:0000256" key="2">
    <source>
        <dbReference type="ARBA" id="ARBA00004370"/>
    </source>
</evidence>
<dbReference type="Gene3D" id="1.10.287.130">
    <property type="match status" value="1"/>
</dbReference>
<dbReference type="PANTHER" id="PTHR45436:SF9">
    <property type="entry name" value="SENSOR PROTEIN"/>
    <property type="match status" value="1"/>
</dbReference>
<name>A0AAE3DDP7_9FIRM</name>
<dbReference type="SUPFAM" id="SSF158472">
    <property type="entry name" value="HAMP domain-like"/>
    <property type="match status" value="1"/>
</dbReference>
<evidence type="ECO:0000256" key="6">
    <source>
        <dbReference type="ARBA" id="ARBA00022692"/>
    </source>
</evidence>
<feature type="transmembrane region" description="Helical" evidence="11">
    <location>
        <begin position="173"/>
        <end position="193"/>
    </location>
</feature>
<feature type="domain" description="Histidine kinase" evidence="12">
    <location>
        <begin position="256"/>
        <end position="467"/>
    </location>
</feature>
<dbReference type="InterPro" id="IPR003594">
    <property type="entry name" value="HATPase_dom"/>
</dbReference>
<dbReference type="CDD" id="cd00082">
    <property type="entry name" value="HisKA"/>
    <property type="match status" value="1"/>
</dbReference>
<evidence type="ECO:0000313" key="14">
    <source>
        <dbReference type="EMBL" id="MCC2127504.1"/>
    </source>
</evidence>
<sequence length="467" mass="52990">MKKWSIRMKITLWFAGALVLMVALTYGVLLSVSHQVIQKTVRDGLIETVENNVDEIEFYETLDEMNLAGDVDQFMAWKDGYLEVDDDFLDQVNGIYTALYDSSQSLLYGENPIAMESLEIPLENAVIRKLKVEGVLYYIFDRELEGEGLDGLWLRGVVSEEQTRAEMSSITRLSLVLMPVLLILAVIGGYIIAGRMLWPVRKISETAEEICNGNDLKKRIDVGEGQDELHQLAAGFNGMFERLDQAFEMEKQFTSDASHELRTPVAVILAQCELMMGEEKSPEEYQHALNVIERQSRKMSKLIQDLLMYTRLELKTDKYKKEQVSLSEIAESVCEDMALIRRKGITLTRQVQEGITCSGNQMLLTRLLVNLISNAYRYGKENGHILVKLEKNTDEIRLSVEDDGIGIAREEQERIFRRFYQTDSSRTGEGTGLGLSMVRQIAEFHGGTVQVESVPGKGSIFTFLMFL</sequence>
<reference evidence="14 15" key="1">
    <citation type="submission" date="2021-10" db="EMBL/GenBank/DDBJ databases">
        <title>Anaerobic single-cell dispensing facilitates the cultivation of human gut bacteria.</title>
        <authorList>
            <person name="Afrizal A."/>
        </authorList>
    </citation>
    <scope>NUCLEOTIDE SEQUENCE [LARGE SCALE GENOMIC DNA]</scope>
    <source>
        <strain evidence="14 15">CLA-AA-H276</strain>
    </source>
</reference>
<evidence type="ECO:0000256" key="1">
    <source>
        <dbReference type="ARBA" id="ARBA00000085"/>
    </source>
</evidence>
<evidence type="ECO:0000256" key="8">
    <source>
        <dbReference type="ARBA" id="ARBA00022989"/>
    </source>
</evidence>